<dbReference type="OMA" id="LDFHVLY"/>
<dbReference type="EMBL" id="FUEG01000002">
    <property type="protein sequence ID" value="SJK99975.1"/>
    <property type="molecule type" value="Genomic_DNA"/>
</dbReference>
<dbReference type="OrthoDB" id="2885401at2759"/>
<dbReference type="PANTHER" id="PTHR40465">
    <property type="entry name" value="CHROMOSOME 1, WHOLE GENOME SHOTGUN SEQUENCE"/>
    <property type="match status" value="1"/>
</dbReference>
<dbReference type="Proteomes" id="UP000219338">
    <property type="component" value="Unassembled WGS sequence"/>
</dbReference>
<evidence type="ECO:0000313" key="3">
    <source>
        <dbReference type="EMBL" id="SJK99975.1"/>
    </source>
</evidence>
<keyword evidence="1" id="KW-0812">Transmembrane</keyword>
<feature type="transmembrane region" description="Helical" evidence="1">
    <location>
        <begin position="15"/>
        <end position="34"/>
    </location>
</feature>
<dbReference type="InterPro" id="IPR045339">
    <property type="entry name" value="DUF6534"/>
</dbReference>
<reference evidence="4" key="1">
    <citation type="journal article" date="2017" name="Nat. Ecol. Evol.">
        <title>Genome expansion and lineage-specific genetic innovations in the forest pathogenic fungi Armillaria.</title>
        <authorList>
            <person name="Sipos G."/>
            <person name="Prasanna A.N."/>
            <person name="Walter M.C."/>
            <person name="O'Connor E."/>
            <person name="Balint B."/>
            <person name="Krizsan K."/>
            <person name="Kiss B."/>
            <person name="Hess J."/>
            <person name="Varga T."/>
            <person name="Slot J."/>
            <person name="Riley R."/>
            <person name="Boka B."/>
            <person name="Rigling D."/>
            <person name="Barry K."/>
            <person name="Lee J."/>
            <person name="Mihaltcheva S."/>
            <person name="LaButti K."/>
            <person name="Lipzen A."/>
            <person name="Waldron R."/>
            <person name="Moloney N.M."/>
            <person name="Sperisen C."/>
            <person name="Kredics L."/>
            <person name="Vagvoelgyi C."/>
            <person name="Patrignani A."/>
            <person name="Fitzpatrick D."/>
            <person name="Nagy I."/>
            <person name="Doyle S."/>
            <person name="Anderson J.B."/>
            <person name="Grigoriev I.V."/>
            <person name="Gueldener U."/>
            <person name="Muensterkoetter M."/>
            <person name="Nagy L.G."/>
        </authorList>
    </citation>
    <scope>NUCLEOTIDE SEQUENCE [LARGE SCALE GENOMIC DNA]</scope>
    <source>
        <strain evidence="4">C18/9</strain>
    </source>
</reference>
<evidence type="ECO:0000259" key="2">
    <source>
        <dbReference type="Pfam" id="PF20152"/>
    </source>
</evidence>
<feature type="transmembrane region" description="Helical" evidence="1">
    <location>
        <begin position="54"/>
        <end position="74"/>
    </location>
</feature>
<proteinExistence type="predicted"/>
<evidence type="ECO:0000256" key="1">
    <source>
        <dbReference type="SAM" id="Phobius"/>
    </source>
</evidence>
<dbReference type="AlphaFoldDB" id="A0A284QU07"/>
<keyword evidence="4" id="KW-1185">Reference proteome</keyword>
<feature type="domain" description="DUF6534" evidence="2">
    <location>
        <begin position="169"/>
        <end position="254"/>
    </location>
</feature>
<evidence type="ECO:0000313" key="4">
    <source>
        <dbReference type="Proteomes" id="UP000219338"/>
    </source>
</evidence>
<feature type="transmembrane region" description="Helical" evidence="1">
    <location>
        <begin position="205"/>
        <end position="226"/>
    </location>
</feature>
<accession>A0A284QU07</accession>
<gene>
    <name evidence="3" type="ORF">ARMOST_03286</name>
</gene>
<feature type="transmembrane region" description="Helical" evidence="1">
    <location>
        <begin position="161"/>
        <end position="184"/>
    </location>
</feature>
<name>A0A284QU07_ARMOS</name>
<dbReference type="PANTHER" id="PTHR40465:SF1">
    <property type="entry name" value="DUF6534 DOMAIN-CONTAINING PROTEIN"/>
    <property type="match status" value="1"/>
</dbReference>
<keyword evidence="1" id="KW-1133">Transmembrane helix</keyword>
<organism evidence="3 4">
    <name type="scientific">Armillaria ostoyae</name>
    <name type="common">Armillaria root rot fungus</name>
    <dbReference type="NCBI Taxonomy" id="47428"/>
    <lineage>
        <taxon>Eukaryota</taxon>
        <taxon>Fungi</taxon>
        <taxon>Dikarya</taxon>
        <taxon>Basidiomycota</taxon>
        <taxon>Agaricomycotina</taxon>
        <taxon>Agaricomycetes</taxon>
        <taxon>Agaricomycetidae</taxon>
        <taxon>Agaricales</taxon>
        <taxon>Marasmiineae</taxon>
        <taxon>Physalacriaceae</taxon>
        <taxon>Armillaria</taxon>
    </lineage>
</organism>
<dbReference type="STRING" id="47428.A0A284QU07"/>
<protein>
    <recommendedName>
        <fullName evidence="2">DUF6534 domain-containing protein</fullName>
    </recommendedName>
</protein>
<dbReference type="Pfam" id="PF20152">
    <property type="entry name" value="DUF6534"/>
    <property type="match status" value="1"/>
</dbReference>
<sequence length="333" mass="37085">MSSSNPSQSVINVTFGPLVTGVWMQQLLMGFILAQMADYYRDHFTHDTLFNKTIVSLLLFFNLFIGGLDFHVLYRTSVLGYGNYEAFDLQQWTMWTEPGFTAIVGFVAQKSVSQLLEDNQVHNNCCPSDIVLFSFGSGLAVCGSFIEKKRFSLLGQFSLPITLWLISTSVADIGIAGVLVFYLLKSRTTFKKTDRVIYRLIQTSMETSAFTALIAILNLILFLPLQNTAYHLLPQFSMSRVYTLTVMVTLLSRTSLRAILDSTGHASFATAIRDATRNPTHGGIMVGVSTTVMNDASDLETENSKNAHDIELSSVVVERGDRPQWESKGNLRL</sequence>
<keyword evidence="1" id="KW-0472">Membrane</keyword>